<sequence length="77" mass="8697">MLFTFPYLLSILHKRTRPGKQVELGGFGRDGSGLEQVSGQKGLLLKIVILKLLYNLEVLTFWFSAPVTRDHASVYEC</sequence>
<dbReference type="Gramene" id="mRNA:HanXRQr2_Chr13g0566741">
    <property type="protein sequence ID" value="mRNA:HanXRQr2_Chr13g0566741"/>
    <property type="gene ID" value="HanXRQr2_Chr13g0566741"/>
</dbReference>
<reference evidence="1" key="2">
    <citation type="submission" date="2020-06" db="EMBL/GenBank/DDBJ databases">
        <title>Helianthus annuus Genome sequencing and assembly Release 2.</title>
        <authorList>
            <person name="Gouzy J."/>
            <person name="Langlade N."/>
            <person name="Munos S."/>
        </authorList>
    </citation>
    <scope>NUCLEOTIDE SEQUENCE</scope>
    <source>
        <tissue evidence="1">Leaves</tissue>
    </source>
</reference>
<name>A0A9K3EDI0_HELAN</name>
<evidence type="ECO:0000313" key="2">
    <source>
        <dbReference type="Proteomes" id="UP000215914"/>
    </source>
</evidence>
<keyword evidence="2" id="KW-1185">Reference proteome</keyword>
<protein>
    <submittedName>
        <fullName evidence="1">Uncharacterized protein</fullName>
    </submittedName>
</protein>
<dbReference type="Proteomes" id="UP000215914">
    <property type="component" value="Unassembled WGS sequence"/>
</dbReference>
<accession>A0A9K3EDI0</accession>
<organism evidence="1 2">
    <name type="scientific">Helianthus annuus</name>
    <name type="common">Common sunflower</name>
    <dbReference type="NCBI Taxonomy" id="4232"/>
    <lineage>
        <taxon>Eukaryota</taxon>
        <taxon>Viridiplantae</taxon>
        <taxon>Streptophyta</taxon>
        <taxon>Embryophyta</taxon>
        <taxon>Tracheophyta</taxon>
        <taxon>Spermatophyta</taxon>
        <taxon>Magnoliopsida</taxon>
        <taxon>eudicotyledons</taxon>
        <taxon>Gunneridae</taxon>
        <taxon>Pentapetalae</taxon>
        <taxon>asterids</taxon>
        <taxon>campanulids</taxon>
        <taxon>Asterales</taxon>
        <taxon>Asteraceae</taxon>
        <taxon>Asteroideae</taxon>
        <taxon>Heliantheae alliance</taxon>
        <taxon>Heliantheae</taxon>
        <taxon>Helianthus</taxon>
    </lineage>
</organism>
<reference evidence="1" key="1">
    <citation type="journal article" date="2017" name="Nature">
        <title>The sunflower genome provides insights into oil metabolism, flowering and Asterid evolution.</title>
        <authorList>
            <person name="Badouin H."/>
            <person name="Gouzy J."/>
            <person name="Grassa C.J."/>
            <person name="Murat F."/>
            <person name="Staton S.E."/>
            <person name="Cottret L."/>
            <person name="Lelandais-Briere C."/>
            <person name="Owens G.L."/>
            <person name="Carrere S."/>
            <person name="Mayjonade B."/>
            <person name="Legrand L."/>
            <person name="Gill N."/>
            <person name="Kane N.C."/>
            <person name="Bowers J.E."/>
            <person name="Hubner S."/>
            <person name="Bellec A."/>
            <person name="Berard A."/>
            <person name="Berges H."/>
            <person name="Blanchet N."/>
            <person name="Boniface M.C."/>
            <person name="Brunel D."/>
            <person name="Catrice O."/>
            <person name="Chaidir N."/>
            <person name="Claudel C."/>
            <person name="Donnadieu C."/>
            <person name="Faraut T."/>
            <person name="Fievet G."/>
            <person name="Helmstetter N."/>
            <person name="King M."/>
            <person name="Knapp S.J."/>
            <person name="Lai Z."/>
            <person name="Le Paslier M.C."/>
            <person name="Lippi Y."/>
            <person name="Lorenzon L."/>
            <person name="Mandel J.R."/>
            <person name="Marage G."/>
            <person name="Marchand G."/>
            <person name="Marquand E."/>
            <person name="Bret-Mestries E."/>
            <person name="Morien E."/>
            <person name="Nambeesan S."/>
            <person name="Nguyen T."/>
            <person name="Pegot-Espagnet P."/>
            <person name="Pouilly N."/>
            <person name="Raftis F."/>
            <person name="Sallet E."/>
            <person name="Schiex T."/>
            <person name="Thomas J."/>
            <person name="Vandecasteele C."/>
            <person name="Vares D."/>
            <person name="Vear F."/>
            <person name="Vautrin S."/>
            <person name="Crespi M."/>
            <person name="Mangin B."/>
            <person name="Burke J.M."/>
            <person name="Salse J."/>
            <person name="Munos S."/>
            <person name="Vincourt P."/>
            <person name="Rieseberg L.H."/>
            <person name="Langlade N.B."/>
        </authorList>
    </citation>
    <scope>NUCLEOTIDE SEQUENCE</scope>
    <source>
        <tissue evidence="1">Leaves</tissue>
    </source>
</reference>
<comment type="caution">
    <text evidence="1">The sequence shown here is derived from an EMBL/GenBank/DDBJ whole genome shotgun (WGS) entry which is preliminary data.</text>
</comment>
<evidence type="ECO:0000313" key="1">
    <source>
        <dbReference type="EMBL" id="KAF5771592.1"/>
    </source>
</evidence>
<proteinExistence type="predicted"/>
<gene>
    <name evidence="1" type="ORF">HanXRQr2_Chr13g0566741</name>
</gene>
<dbReference type="AlphaFoldDB" id="A0A9K3EDI0"/>
<dbReference type="EMBL" id="MNCJ02000328">
    <property type="protein sequence ID" value="KAF5771592.1"/>
    <property type="molecule type" value="Genomic_DNA"/>
</dbReference>